<sequence>MDSKLSHSIAEFAVKFCNELEKDKTTICSPLSAEIMLALLALGCKNQSHAELLKALDMTDDDAIRSSFGFLTSNLKTIERATLNMANKIYLKKDIKIKPEFLKDAEQIFESSLEQLDFEEKIASADTINEWVAHHTNNKIKSIVSPDMFSSQTNLVMVNAICFLIIEMHYQGDEASMVIILPDEIEGLNFTLDQLIAGYDVMADIANLKRQKVTVQLPKFKVEMTIDLKKLLTKLGVKSIFGENNSDIDMLLSNETLFVSEAIQKAYIEVDEKGTEATASTGKSLR</sequence>
<reference evidence="1 2" key="1">
    <citation type="journal article" date="2022" name="Genome Biol. Evol.">
        <title>The Spruce Budworm Genome: Reconstructing the Evolutionary History of Antifreeze Proteins.</title>
        <authorList>
            <person name="Beliveau C."/>
            <person name="Gagne P."/>
            <person name="Picq S."/>
            <person name="Vernygora O."/>
            <person name="Keeling C.I."/>
            <person name="Pinkney K."/>
            <person name="Doucet D."/>
            <person name="Wen F."/>
            <person name="Johnston J.S."/>
            <person name="Maaroufi H."/>
            <person name="Boyle B."/>
            <person name="Laroche J."/>
            <person name="Dewar K."/>
            <person name="Juretic N."/>
            <person name="Blackburn G."/>
            <person name="Nisole A."/>
            <person name="Brunet B."/>
            <person name="Brandao M."/>
            <person name="Lumley L."/>
            <person name="Duan J."/>
            <person name="Quan G."/>
            <person name="Lucarotti C.J."/>
            <person name="Roe A.D."/>
            <person name="Sperling F.A.H."/>
            <person name="Levesque R.C."/>
            <person name="Cusson M."/>
        </authorList>
    </citation>
    <scope>NUCLEOTIDE SEQUENCE [LARGE SCALE GENOMIC DNA]</scope>
    <source>
        <strain evidence="1">Glfc:IPQL:Cfum</strain>
    </source>
</reference>
<gene>
    <name evidence="1" type="ORF">MSG28_008902</name>
</gene>
<comment type="caution">
    <text evidence="1">The sequence shown here is derived from an EMBL/GenBank/DDBJ whole genome shotgun (WGS) entry which is preliminary data.</text>
</comment>
<dbReference type="EMBL" id="CM046114">
    <property type="protein sequence ID" value="KAI8420404.1"/>
    <property type="molecule type" value="Genomic_DNA"/>
</dbReference>
<keyword evidence="2" id="KW-1185">Reference proteome</keyword>
<dbReference type="Proteomes" id="UP001064048">
    <property type="component" value="Chromosome 14"/>
</dbReference>
<evidence type="ECO:0000313" key="2">
    <source>
        <dbReference type="Proteomes" id="UP001064048"/>
    </source>
</evidence>
<name>A0ACC0J8P1_CHOFU</name>
<organism evidence="1 2">
    <name type="scientific">Choristoneura fumiferana</name>
    <name type="common">Spruce budworm moth</name>
    <name type="synonym">Archips fumiferana</name>
    <dbReference type="NCBI Taxonomy" id="7141"/>
    <lineage>
        <taxon>Eukaryota</taxon>
        <taxon>Metazoa</taxon>
        <taxon>Ecdysozoa</taxon>
        <taxon>Arthropoda</taxon>
        <taxon>Hexapoda</taxon>
        <taxon>Insecta</taxon>
        <taxon>Pterygota</taxon>
        <taxon>Neoptera</taxon>
        <taxon>Endopterygota</taxon>
        <taxon>Lepidoptera</taxon>
        <taxon>Glossata</taxon>
        <taxon>Ditrysia</taxon>
        <taxon>Tortricoidea</taxon>
        <taxon>Tortricidae</taxon>
        <taxon>Tortricinae</taxon>
        <taxon>Choristoneura</taxon>
    </lineage>
</organism>
<proteinExistence type="predicted"/>
<protein>
    <submittedName>
        <fullName evidence="1">Uncharacterized protein</fullName>
    </submittedName>
</protein>
<accession>A0ACC0J8P1</accession>
<evidence type="ECO:0000313" key="1">
    <source>
        <dbReference type="EMBL" id="KAI8420404.1"/>
    </source>
</evidence>